<keyword evidence="5" id="KW-1185">Reference proteome</keyword>
<comment type="caution">
    <text evidence="3">The sequence shown here is derived from an EMBL/GenBank/DDBJ whole genome shotgun (WGS) entry which is preliminary data.</text>
</comment>
<accession>A0A813TWQ8</accession>
<dbReference type="EMBL" id="CAJOBC010000583">
    <property type="protein sequence ID" value="CAF3603708.1"/>
    <property type="molecule type" value="Genomic_DNA"/>
</dbReference>
<dbReference type="InterPro" id="IPR033803">
    <property type="entry name" value="CBD-like_Golvesin-Xly"/>
</dbReference>
<dbReference type="GO" id="GO:0030655">
    <property type="term" value="P:beta-lactam antibiotic catabolic process"/>
    <property type="evidence" value="ECO:0007669"/>
    <property type="project" value="InterPro"/>
</dbReference>
<dbReference type="GO" id="GO:0008800">
    <property type="term" value="F:beta-lactamase activity"/>
    <property type="evidence" value="ECO:0007669"/>
    <property type="project" value="InterPro"/>
</dbReference>
<dbReference type="Gene3D" id="3.40.710.10">
    <property type="entry name" value="DD-peptidase/beta-lactamase superfamily"/>
    <property type="match status" value="1"/>
</dbReference>
<dbReference type="Pfam" id="PF13354">
    <property type="entry name" value="Beta-lactamase2"/>
    <property type="match status" value="1"/>
</dbReference>
<proteinExistence type="predicted"/>
<feature type="domain" description="Beta-lactamase class A catalytic" evidence="1">
    <location>
        <begin position="90"/>
        <end position="272"/>
    </location>
</feature>
<dbReference type="InterPro" id="IPR012338">
    <property type="entry name" value="Beta-lactam/transpept-like"/>
</dbReference>
<evidence type="ECO:0000313" key="3">
    <source>
        <dbReference type="EMBL" id="CAF0817479.1"/>
    </source>
</evidence>
<dbReference type="Proteomes" id="UP000681722">
    <property type="component" value="Unassembled WGS sequence"/>
</dbReference>
<protein>
    <submittedName>
        <fullName evidence="3">Uncharacterized protein</fullName>
    </submittedName>
</protein>
<reference evidence="3" key="1">
    <citation type="submission" date="2021-02" db="EMBL/GenBank/DDBJ databases">
        <authorList>
            <person name="Nowell W R."/>
        </authorList>
    </citation>
    <scope>NUCLEOTIDE SEQUENCE</scope>
</reference>
<gene>
    <name evidence="3" type="ORF">GPM918_LOCUS4367</name>
    <name evidence="4" type="ORF">SRO942_LOCUS4368</name>
</gene>
<organism evidence="3 5">
    <name type="scientific">Didymodactylos carnosus</name>
    <dbReference type="NCBI Taxonomy" id="1234261"/>
    <lineage>
        <taxon>Eukaryota</taxon>
        <taxon>Metazoa</taxon>
        <taxon>Spiralia</taxon>
        <taxon>Gnathifera</taxon>
        <taxon>Rotifera</taxon>
        <taxon>Eurotatoria</taxon>
        <taxon>Bdelloidea</taxon>
        <taxon>Philodinida</taxon>
        <taxon>Philodinidae</taxon>
        <taxon>Didymodactylos</taxon>
    </lineage>
</organism>
<evidence type="ECO:0000259" key="1">
    <source>
        <dbReference type="Pfam" id="PF13354"/>
    </source>
</evidence>
<dbReference type="Pfam" id="PF25275">
    <property type="entry name" value="Golvesin_C"/>
    <property type="match status" value="1"/>
</dbReference>
<sequence>MSFESEWAGHNNVSNLKIYNDDNLDKIITDVRNEFLSQQPLSEFNRLAATILVKKPDNIWHRGNVNGTEIAYPASCVKLFYMWSAIEWCKSKSKSIYCLDKYVRPMVTVSSNLDTGFVIDKITNTTNIDDMVAMNDTRWTEWYEKRLSTKTLLEKLNLYENQRILSKTYPTNSGLGPVGAEALIISNDGSNRLQPCCSASFMLYLIYALPAEEKQYIQSLLYHTLQSDQTSFGNGLPAATILHNKPGNAYDTVEDIAYMILPNKQEIILAAFSNGYKRPKTDFYILGRFAEMLLDRLKLDNSDIIKTTDDQDNYMCTTNTTVHTTNLPKDVIGNSFIALSNPDNYCIWQPRLEKQGLYAIYIWNPSYERTTDSINITLQDVYNTDDTIQYNQLNSFSRWIYVGDYLLKAGRQSIQVSLSQNASGFAVMNAIKFSIYPPLTDEDINANGVSCYISYYS</sequence>
<dbReference type="Proteomes" id="UP000663829">
    <property type="component" value="Unassembled WGS sequence"/>
</dbReference>
<dbReference type="OrthoDB" id="17502at2759"/>
<dbReference type="AlphaFoldDB" id="A0A813TWQ8"/>
<feature type="domain" description="Golvesin/Xly CBD-like" evidence="2">
    <location>
        <begin position="330"/>
        <end position="433"/>
    </location>
</feature>
<evidence type="ECO:0000313" key="5">
    <source>
        <dbReference type="Proteomes" id="UP000663829"/>
    </source>
</evidence>
<evidence type="ECO:0000313" key="4">
    <source>
        <dbReference type="EMBL" id="CAF3603708.1"/>
    </source>
</evidence>
<dbReference type="EMBL" id="CAJNOQ010000583">
    <property type="protein sequence ID" value="CAF0817479.1"/>
    <property type="molecule type" value="Genomic_DNA"/>
</dbReference>
<dbReference type="InterPro" id="IPR045155">
    <property type="entry name" value="Beta-lactam_cat"/>
</dbReference>
<dbReference type="SUPFAM" id="SSF56601">
    <property type="entry name" value="beta-lactamase/transpeptidase-like"/>
    <property type="match status" value="1"/>
</dbReference>
<name>A0A813TWQ8_9BILA</name>
<evidence type="ECO:0000259" key="2">
    <source>
        <dbReference type="Pfam" id="PF25275"/>
    </source>
</evidence>